<gene>
    <name evidence="1" type="ORF">HJG52_13685</name>
</gene>
<sequence>MELSLLMQQATDDLRHGRIPRSVYERVWMAVYEETYALAAGDQPSKSQR</sequence>
<reference evidence="1 2" key="1">
    <citation type="submission" date="2020-04" db="EMBL/GenBank/DDBJ databases">
        <title>Knoellia sp. isolate from air conditioner.</title>
        <authorList>
            <person name="Chea S."/>
            <person name="Kim D.-U."/>
        </authorList>
    </citation>
    <scope>NUCLEOTIDE SEQUENCE [LARGE SCALE GENOMIC DNA]</scope>
    <source>
        <strain evidence="1 2">DB2414S</strain>
    </source>
</reference>
<comment type="caution">
    <text evidence="1">The sequence shown here is derived from an EMBL/GenBank/DDBJ whole genome shotgun (WGS) entry which is preliminary data.</text>
</comment>
<dbReference type="Proteomes" id="UP000588586">
    <property type="component" value="Unassembled WGS sequence"/>
</dbReference>
<accession>A0A849HAY6</accession>
<protein>
    <submittedName>
        <fullName evidence="1">Uncharacterized protein</fullName>
    </submittedName>
</protein>
<dbReference type="AlphaFoldDB" id="A0A849HAY6"/>
<proteinExistence type="predicted"/>
<dbReference type="EMBL" id="JABEPQ010000003">
    <property type="protein sequence ID" value="NNM47050.1"/>
    <property type="molecule type" value="Genomic_DNA"/>
</dbReference>
<evidence type="ECO:0000313" key="2">
    <source>
        <dbReference type="Proteomes" id="UP000588586"/>
    </source>
</evidence>
<organism evidence="1 2">
    <name type="scientific">Knoellia koreensis</name>
    <dbReference type="NCBI Taxonomy" id="2730921"/>
    <lineage>
        <taxon>Bacteria</taxon>
        <taxon>Bacillati</taxon>
        <taxon>Actinomycetota</taxon>
        <taxon>Actinomycetes</taxon>
        <taxon>Micrococcales</taxon>
        <taxon>Intrasporangiaceae</taxon>
        <taxon>Knoellia</taxon>
    </lineage>
</organism>
<name>A0A849HAY6_9MICO</name>
<evidence type="ECO:0000313" key="1">
    <source>
        <dbReference type="EMBL" id="NNM47050.1"/>
    </source>
</evidence>
<keyword evidence="2" id="KW-1185">Reference proteome</keyword>